<dbReference type="RefSeq" id="WP_145340224.1">
    <property type="nucleotide sequence ID" value="NZ_SMLY01000087.1"/>
</dbReference>
<evidence type="ECO:0000313" key="2">
    <source>
        <dbReference type="EMBL" id="TWI92676.1"/>
    </source>
</evidence>
<gene>
    <name evidence="2" type="ORF">JM93_00219</name>
</gene>
<evidence type="ECO:0000313" key="3">
    <source>
        <dbReference type="Proteomes" id="UP000320593"/>
    </source>
</evidence>
<protein>
    <submittedName>
        <fullName evidence="2">Uncharacterized protein</fullName>
    </submittedName>
</protein>
<reference evidence="2 3" key="1">
    <citation type="submission" date="2019-07" db="EMBL/GenBank/DDBJ databases">
        <title>Genomic Encyclopedia of Archaeal and Bacterial Type Strains, Phase II (KMG-II): from individual species to whole genera.</title>
        <authorList>
            <person name="Goeker M."/>
        </authorList>
    </citation>
    <scope>NUCLEOTIDE SEQUENCE [LARGE SCALE GENOMIC DNA]</scope>
    <source>
        <strain evidence="2 3">ATCC BAA-252</strain>
    </source>
</reference>
<keyword evidence="3" id="KW-1185">Reference proteome</keyword>
<organism evidence="2 3">
    <name type="scientific">Roseibium hamelinense</name>
    <dbReference type="NCBI Taxonomy" id="150831"/>
    <lineage>
        <taxon>Bacteria</taxon>
        <taxon>Pseudomonadati</taxon>
        <taxon>Pseudomonadota</taxon>
        <taxon>Alphaproteobacteria</taxon>
        <taxon>Hyphomicrobiales</taxon>
        <taxon>Stappiaceae</taxon>
        <taxon>Roseibium</taxon>
    </lineage>
</organism>
<proteinExistence type="predicted"/>
<dbReference type="AlphaFoldDB" id="A0A562TIF9"/>
<feature type="compositionally biased region" description="Polar residues" evidence="1">
    <location>
        <begin position="32"/>
        <end position="46"/>
    </location>
</feature>
<feature type="compositionally biased region" description="Low complexity" evidence="1">
    <location>
        <begin position="55"/>
        <end position="66"/>
    </location>
</feature>
<name>A0A562TIF9_9HYPH</name>
<dbReference type="Proteomes" id="UP000320593">
    <property type="component" value="Unassembled WGS sequence"/>
</dbReference>
<comment type="caution">
    <text evidence="2">The sequence shown here is derived from an EMBL/GenBank/DDBJ whole genome shotgun (WGS) entry which is preliminary data.</text>
</comment>
<feature type="region of interest" description="Disordered" evidence="1">
    <location>
        <begin position="32"/>
        <end position="74"/>
    </location>
</feature>
<sequence length="91" mass="9486">MKIRPAGLLLALLLFVTGCSIEPGTSLVEVMQSPTGQSRADQSQQPLPAAGFDGAPPQAAAPNQPAGLLDPQQRDTTLEYLKSRSQAANAD</sequence>
<dbReference type="PROSITE" id="PS51257">
    <property type="entry name" value="PROKAR_LIPOPROTEIN"/>
    <property type="match status" value="1"/>
</dbReference>
<accession>A0A562TIF9</accession>
<evidence type="ECO:0000256" key="1">
    <source>
        <dbReference type="SAM" id="MobiDB-lite"/>
    </source>
</evidence>
<dbReference type="EMBL" id="VLLF01000001">
    <property type="protein sequence ID" value="TWI92676.1"/>
    <property type="molecule type" value="Genomic_DNA"/>
</dbReference>